<evidence type="ECO:0000256" key="1">
    <source>
        <dbReference type="ARBA" id="ARBA00007381"/>
    </source>
</evidence>
<dbReference type="InterPro" id="IPR043129">
    <property type="entry name" value="ATPase_NBD"/>
</dbReference>
<dbReference type="EMBL" id="MAYW01000080">
    <property type="protein sequence ID" value="ODS32048.1"/>
    <property type="molecule type" value="Genomic_DNA"/>
</dbReference>
<keyword evidence="4" id="KW-0143">Chaperone</keyword>
<proteinExistence type="inferred from homology"/>
<sequence>MSKAIGIDFGSTYLKMAYNGQLIPNSEGDTITPAVVGLHKGEIFVGRRAVDLTESAPESTIASMKHRIGNDTLVKLGDKEYSPVEVSSLYLKKLKRDAELRLNDVTDRAVIAVPAYFTAAQRNILRKAGLIVGFSGIDLLDEPIAAVIGTGIERFALDKPKRILVFDLGGGGGSLDISILILRDGEFEIKNIEGDHWLGGNSFNQKIITYVLDYVKDKFGVDGSKDSRFMATLKKESERAKITLSSAETTKICLSGKFQDEQGIVDVEIGLNRKQFEQVIEDEVEKSIDLVRKVLDSANLPLESIDHVILVGGSTKLPLVHKELSEVFGEDKIQKDVDPLGCIARGASIFGLAKRLSPRIDDELYPSEGTLKQKAGELASVSEFVLNKYDWLLDPSQANRLRNLIEKTKLDIDRKEEAELVSLVNKLTIEVVHNLPPIVNILLHASALASEIERIDPFKARLIMHKCKEVENYLRSGEKESLREIEKLLN</sequence>
<dbReference type="PANTHER" id="PTHR19375">
    <property type="entry name" value="HEAT SHOCK PROTEIN 70KDA"/>
    <property type="match status" value="1"/>
</dbReference>
<dbReference type="Gene3D" id="3.90.640.10">
    <property type="entry name" value="Actin, Chain A, domain 4"/>
    <property type="match status" value="1"/>
</dbReference>
<dbReference type="InterPro" id="IPR013126">
    <property type="entry name" value="Hsp_70_fam"/>
</dbReference>
<dbReference type="PRINTS" id="PR00301">
    <property type="entry name" value="HEATSHOCK70"/>
</dbReference>
<dbReference type="PROSITE" id="PS01036">
    <property type="entry name" value="HSP70_3"/>
    <property type="match status" value="1"/>
</dbReference>
<keyword evidence="3" id="KW-0067">ATP-binding</keyword>
<comment type="caution">
    <text evidence="5">The sequence shown here is derived from an EMBL/GenBank/DDBJ whole genome shotgun (WGS) entry which is preliminary data.</text>
</comment>
<dbReference type="Proteomes" id="UP000094056">
    <property type="component" value="Unassembled WGS sequence"/>
</dbReference>
<dbReference type="Gene3D" id="3.30.420.40">
    <property type="match status" value="2"/>
</dbReference>
<accession>A0A1E3X8U9</accession>
<evidence type="ECO:0000256" key="3">
    <source>
        <dbReference type="ARBA" id="ARBA00022840"/>
    </source>
</evidence>
<gene>
    <name evidence="5" type="ORF">SCARUB_02833</name>
</gene>
<evidence type="ECO:0000313" key="5">
    <source>
        <dbReference type="EMBL" id="ODS32048.1"/>
    </source>
</evidence>
<evidence type="ECO:0000256" key="4">
    <source>
        <dbReference type="ARBA" id="ARBA00023186"/>
    </source>
</evidence>
<dbReference type="FunFam" id="3.30.420.40:FF:000028">
    <property type="entry name" value="heat shock 70 kDa protein-like"/>
    <property type="match status" value="1"/>
</dbReference>
<reference evidence="5 6" key="1">
    <citation type="submission" date="2016-07" db="EMBL/GenBank/DDBJ databases">
        <title>Draft genome of Scalindua rubra, obtained from a brine-seawater interface in the Red Sea, sheds light on salt adaptation in anammox bacteria.</title>
        <authorList>
            <person name="Speth D.R."/>
            <person name="Lagkouvardos I."/>
            <person name="Wang Y."/>
            <person name="Qian P.-Y."/>
            <person name="Dutilh B.E."/>
            <person name="Jetten M.S."/>
        </authorList>
    </citation>
    <scope>NUCLEOTIDE SEQUENCE [LARGE SCALE GENOMIC DNA]</scope>
    <source>
        <strain evidence="5">BSI-1</strain>
    </source>
</reference>
<name>A0A1E3X8U9_9BACT</name>
<organism evidence="5 6">
    <name type="scientific">Candidatus Scalindua rubra</name>
    <dbReference type="NCBI Taxonomy" id="1872076"/>
    <lineage>
        <taxon>Bacteria</taxon>
        <taxon>Pseudomonadati</taxon>
        <taxon>Planctomycetota</taxon>
        <taxon>Candidatus Brocadiia</taxon>
        <taxon>Candidatus Brocadiales</taxon>
        <taxon>Candidatus Scalinduaceae</taxon>
        <taxon>Candidatus Scalindua</taxon>
    </lineage>
</organism>
<dbReference type="FunFam" id="3.90.640.10:FF:000003">
    <property type="entry name" value="Molecular chaperone DnaK"/>
    <property type="match status" value="1"/>
</dbReference>
<keyword evidence="2" id="KW-0547">Nucleotide-binding</keyword>
<dbReference type="GO" id="GO:0140662">
    <property type="term" value="F:ATP-dependent protein folding chaperone"/>
    <property type="evidence" value="ECO:0007669"/>
    <property type="project" value="InterPro"/>
</dbReference>
<protein>
    <submittedName>
        <fullName evidence="5">Molecular chaperone DnaK</fullName>
    </submittedName>
</protein>
<dbReference type="Pfam" id="PF00012">
    <property type="entry name" value="HSP70"/>
    <property type="match status" value="1"/>
</dbReference>
<dbReference type="AlphaFoldDB" id="A0A1E3X8U9"/>
<comment type="similarity">
    <text evidence="1">Belongs to the heat shock protein 70 family.</text>
</comment>
<dbReference type="SUPFAM" id="SSF53067">
    <property type="entry name" value="Actin-like ATPase domain"/>
    <property type="match status" value="2"/>
</dbReference>
<evidence type="ECO:0000256" key="2">
    <source>
        <dbReference type="ARBA" id="ARBA00022741"/>
    </source>
</evidence>
<dbReference type="GO" id="GO:0005524">
    <property type="term" value="F:ATP binding"/>
    <property type="evidence" value="ECO:0007669"/>
    <property type="project" value="UniProtKB-KW"/>
</dbReference>
<evidence type="ECO:0000313" key="6">
    <source>
        <dbReference type="Proteomes" id="UP000094056"/>
    </source>
</evidence>
<dbReference type="InterPro" id="IPR018181">
    <property type="entry name" value="Heat_shock_70_CS"/>
</dbReference>